<evidence type="ECO:0000313" key="1">
    <source>
        <dbReference type="EMBL" id="SEO80493.1"/>
    </source>
</evidence>
<dbReference type="EMBL" id="FODT01000005">
    <property type="protein sequence ID" value="SEO80493.1"/>
    <property type="molecule type" value="Genomic_DNA"/>
</dbReference>
<reference evidence="2" key="1">
    <citation type="submission" date="2016-10" db="EMBL/GenBank/DDBJ databases">
        <authorList>
            <person name="Varghese N."/>
            <person name="Submissions S."/>
        </authorList>
    </citation>
    <scope>NUCLEOTIDE SEQUENCE [LARGE SCALE GENOMIC DNA]</scope>
    <source>
        <strain evidence="2">DSM 123</strain>
    </source>
</reference>
<dbReference type="AlphaFoldDB" id="A0A1H8SQP0"/>
<accession>A0A1H8SQP0</accession>
<keyword evidence="2" id="KW-1185">Reference proteome</keyword>
<proteinExistence type="predicted"/>
<protein>
    <submittedName>
        <fullName evidence="1">Three-Cys-motif partner protein</fullName>
    </submittedName>
</protein>
<dbReference type="NCBIfam" id="TIGR04474">
    <property type="entry name" value="tcm_partner"/>
    <property type="match status" value="1"/>
</dbReference>
<dbReference type="Proteomes" id="UP000199615">
    <property type="component" value="Unassembled WGS sequence"/>
</dbReference>
<name>A0A1H8SQP0_9BRAD</name>
<sequence>MTALLVERNSTAFSKLQALPSKFPEIAVKPYKGDFIELIPTILKDIPHDAFAFFLIDPKGWHIPLKKLQPLLTRPKSEIIFNFMFEFINRAASMKDANIVAGLDELIPSGDWRTRLDGAHNAEERKAILTDTFSECLKKAGGYAHVCETTILRPLKDRALYCLFYATRHETGLEVFRDCQVKALETQSITRGLTKIDHAEQKTGQTELFQSLNDMNSEEVAPLLAEHRSKAELLLLEFTPTAPNAILYKKLWPLILAQCVVRKTDVNRITARLRKEGKLIFPDWELRKQVPQADYRVQRP</sequence>
<organism evidence="1 2">
    <name type="scientific">Rhodopseudomonas pseudopalustris</name>
    <dbReference type="NCBI Taxonomy" id="1513892"/>
    <lineage>
        <taxon>Bacteria</taxon>
        <taxon>Pseudomonadati</taxon>
        <taxon>Pseudomonadota</taxon>
        <taxon>Alphaproteobacteria</taxon>
        <taxon>Hyphomicrobiales</taxon>
        <taxon>Nitrobacteraceae</taxon>
        <taxon>Rhodopseudomonas</taxon>
    </lineage>
</organism>
<gene>
    <name evidence="1" type="ORF">SAMN05444123_1057</name>
</gene>
<evidence type="ECO:0000313" key="2">
    <source>
        <dbReference type="Proteomes" id="UP000199615"/>
    </source>
</evidence>
<dbReference type="InterPro" id="IPR031009">
    <property type="entry name" value="Tcm_partner"/>
</dbReference>